<dbReference type="PIRSF" id="PIRSF001399">
    <property type="entry name" value="DHquinase_II"/>
    <property type="match status" value="1"/>
</dbReference>
<dbReference type="Pfam" id="PF01220">
    <property type="entry name" value="DHquinase_II"/>
    <property type="match status" value="1"/>
</dbReference>
<comment type="subunit">
    <text evidence="4 7">Homododecamer.</text>
</comment>
<evidence type="ECO:0000313" key="12">
    <source>
        <dbReference type="Proteomes" id="UP001197609"/>
    </source>
</evidence>
<evidence type="ECO:0000256" key="8">
    <source>
        <dbReference type="PIRSR" id="PIRSR001399-1"/>
    </source>
</evidence>
<dbReference type="PANTHER" id="PTHR21272">
    <property type="entry name" value="CATABOLIC 3-DEHYDROQUINASE"/>
    <property type="match status" value="1"/>
</dbReference>
<dbReference type="NCBIfam" id="NF003806">
    <property type="entry name" value="PRK05395.1-3"/>
    <property type="match status" value="1"/>
</dbReference>
<dbReference type="SUPFAM" id="SSF52304">
    <property type="entry name" value="Type II 3-dehydroquinate dehydratase"/>
    <property type="match status" value="1"/>
</dbReference>
<reference evidence="11 12" key="1">
    <citation type="journal article" date="2021" name="bioRxiv">
        <title>Unraveling nitrogen, sulfur and carbon metabolic pathways and microbial community transcriptional responses to substrate deprivation and toxicity stresses in a bioreactor mimicking anoxic brackish coastal sediment conditions.</title>
        <authorList>
            <person name="Martins P.D."/>
            <person name="Echeveste M.J."/>
            <person name="Arshad A."/>
            <person name="Kurth J."/>
            <person name="Ouboter H."/>
            <person name="Jetten M.S.M."/>
            <person name="Welte C.U."/>
        </authorList>
    </citation>
    <scope>NUCLEOTIDE SEQUENCE [LARGE SCALE GENOMIC DNA]</scope>
    <source>
        <strain evidence="11">MAG_38</strain>
    </source>
</reference>
<evidence type="ECO:0000256" key="1">
    <source>
        <dbReference type="ARBA" id="ARBA00001864"/>
    </source>
</evidence>
<evidence type="ECO:0000256" key="5">
    <source>
        <dbReference type="ARBA" id="ARBA00012060"/>
    </source>
</evidence>
<feature type="active site" description="Proton donor" evidence="7 8">
    <location>
        <position position="108"/>
    </location>
</feature>
<dbReference type="GO" id="GO:0009073">
    <property type="term" value="P:aromatic amino acid family biosynthetic process"/>
    <property type="evidence" value="ECO:0007669"/>
    <property type="project" value="UniProtKB-KW"/>
</dbReference>
<feature type="binding site" evidence="7 9">
    <location>
        <position position="82"/>
    </location>
    <ligand>
        <name>substrate</name>
    </ligand>
</feature>
<protein>
    <recommendedName>
        <fullName evidence="5 7">3-dehydroquinate dehydratase</fullName>
        <shortName evidence="7">3-dehydroquinase</shortName>
        <ecNumber evidence="5 7">4.2.1.10</ecNumber>
    </recommendedName>
    <alternativeName>
        <fullName evidence="7">Type II DHQase</fullName>
    </alternativeName>
</protein>
<gene>
    <name evidence="7 11" type="primary">aroQ</name>
    <name evidence="11" type="ORF">K8G79_13095</name>
</gene>
<keyword evidence="7" id="KW-0028">Amino-acid biosynthesis</keyword>
<dbReference type="AlphaFoldDB" id="A0AAJ1AJU7"/>
<dbReference type="NCBIfam" id="TIGR01088">
    <property type="entry name" value="aroQ"/>
    <property type="match status" value="1"/>
</dbReference>
<dbReference type="GO" id="GO:0019631">
    <property type="term" value="P:quinate catabolic process"/>
    <property type="evidence" value="ECO:0007669"/>
    <property type="project" value="TreeGrafter"/>
</dbReference>
<proteinExistence type="inferred from homology"/>
<keyword evidence="7" id="KW-0057">Aromatic amino acid biosynthesis</keyword>
<feature type="binding site" evidence="7 9">
    <location>
        <begin position="109"/>
        <end position="110"/>
    </location>
    <ligand>
        <name>substrate</name>
    </ligand>
</feature>
<evidence type="ECO:0000256" key="7">
    <source>
        <dbReference type="HAMAP-Rule" id="MF_00169"/>
    </source>
</evidence>
<dbReference type="GO" id="GO:0008652">
    <property type="term" value="P:amino acid biosynthetic process"/>
    <property type="evidence" value="ECO:0007669"/>
    <property type="project" value="UniProtKB-KW"/>
</dbReference>
<evidence type="ECO:0000313" key="11">
    <source>
        <dbReference type="EMBL" id="MBZ0161045.1"/>
    </source>
</evidence>
<dbReference type="NCBIfam" id="NF003805">
    <property type="entry name" value="PRK05395.1-2"/>
    <property type="match status" value="1"/>
</dbReference>
<evidence type="ECO:0000256" key="9">
    <source>
        <dbReference type="PIRSR" id="PIRSR001399-2"/>
    </source>
</evidence>
<dbReference type="Gene3D" id="3.40.50.9100">
    <property type="entry name" value="Dehydroquinase, class II"/>
    <property type="match status" value="1"/>
</dbReference>
<dbReference type="InterPro" id="IPR036441">
    <property type="entry name" value="DHquinase_II_sf"/>
</dbReference>
<comment type="similarity">
    <text evidence="3 7">Belongs to the type-II 3-dehydroquinase family.</text>
</comment>
<comment type="pathway">
    <text evidence="2 7">Metabolic intermediate biosynthesis; chorismate biosynthesis; chorismate from D-erythrose 4-phosphate and phosphoenolpyruvate: step 3/7.</text>
</comment>
<evidence type="ECO:0000256" key="3">
    <source>
        <dbReference type="ARBA" id="ARBA00011037"/>
    </source>
</evidence>
<organism evidence="11 12">
    <name type="scientific">Candidatus Methylomirabilis tolerans</name>
    <dbReference type="NCBI Taxonomy" id="3123416"/>
    <lineage>
        <taxon>Bacteria</taxon>
        <taxon>Candidatus Methylomirabilota</taxon>
        <taxon>Candidatus Methylomirabilia</taxon>
        <taxon>Candidatus Methylomirabilales</taxon>
        <taxon>Candidatus Methylomirabilaceae</taxon>
        <taxon>Candidatus Methylomirabilis</taxon>
    </lineage>
</organism>
<feature type="binding site" evidence="7 9">
    <location>
        <position position="95"/>
    </location>
    <ligand>
        <name>substrate</name>
    </ligand>
</feature>
<evidence type="ECO:0000256" key="4">
    <source>
        <dbReference type="ARBA" id="ARBA00011193"/>
    </source>
</evidence>
<dbReference type="PROSITE" id="PS01029">
    <property type="entry name" value="DEHYDROQUINASE_II"/>
    <property type="match status" value="1"/>
</dbReference>
<feature type="binding site" evidence="7 9">
    <location>
        <position position="88"/>
    </location>
    <ligand>
        <name>substrate</name>
    </ligand>
</feature>
<feature type="site" description="Transition state stabilizer" evidence="7 10">
    <location>
        <position position="26"/>
    </location>
</feature>
<comment type="catalytic activity">
    <reaction evidence="1 7">
        <text>3-dehydroquinate = 3-dehydroshikimate + H2O</text>
        <dbReference type="Rhea" id="RHEA:21096"/>
        <dbReference type="ChEBI" id="CHEBI:15377"/>
        <dbReference type="ChEBI" id="CHEBI:16630"/>
        <dbReference type="ChEBI" id="CHEBI:32364"/>
        <dbReference type="EC" id="4.2.1.10"/>
    </reaction>
</comment>
<keyword evidence="6 7" id="KW-0456">Lyase</keyword>
<sequence length="156" mass="16872">MGEQAGGSRKRILVLNGPNLNLLGRREPNHYGRTTLKEIEEALQSYAGALGAEIRFVQSNHEGELIDAIHEAIGWAEAIIVNAGGLTHTSVGLRDAIIAAAIPTVEVHLSNIYRREQFRHRSLIADVAVGQITGFGALSYRLGIEAALHLMDKKGS</sequence>
<dbReference type="EMBL" id="JAIOIU010000166">
    <property type="protein sequence ID" value="MBZ0161045.1"/>
    <property type="molecule type" value="Genomic_DNA"/>
</dbReference>
<dbReference type="HAMAP" id="MF_00169">
    <property type="entry name" value="AroQ"/>
    <property type="match status" value="1"/>
</dbReference>
<dbReference type="InterPro" id="IPR001874">
    <property type="entry name" value="DHquinase_II"/>
</dbReference>
<feature type="active site" description="Proton acceptor" evidence="7 8">
    <location>
        <position position="31"/>
    </location>
</feature>
<dbReference type="Proteomes" id="UP001197609">
    <property type="component" value="Unassembled WGS sequence"/>
</dbReference>
<dbReference type="NCBIfam" id="NF003807">
    <property type="entry name" value="PRK05395.1-4"/>
    <property type="match status" value="1"/>
</dbReference>
<evidence type="ECO:0000256" key="10">
    <source>
        <dbReference type="PIRSR" id="PIRSR001399-3"/>
    </source>
</evidence>
<comment type="function">
    <text evidence="7">Catalyzes a trans-dehydration via an enolate intermediate.</text>
</comment>
<name>A0AAJ1AJU7_9BACT</name>
<dbReference type="PANTHER" id="PTHR21272:SF3">
    <property type="entry name" value="CATABOLIC 3-DEHYDROQUINASE"/>
    <property type="match status" value="1"/>
</dbReference>
<accession>A0AAJ1AJU7</accession>
<feature type="binding site" evidence="7 9">
    <location>
        <position position="119"/>
    </location>
    <ligand>
        <name>substrate</name>
    </ligand>
</feature>
<dbReference type="InterPro" id="IPR018509">
    <property type="entry name" value="DHquinase_II_CS"/>
</dbReference>
<dbReference type="GO" id="GO:0003855">
    <property type="term" value="F:3-dehydroquinate dehydratase activity"/>
    <property type="evidence" value="ECO:0007669"/>
    <property type="project" value="UniProtKB-UniRule"/>
</dbReference>
<evidence type="ECO:0000256" key="6">
    <source>
        <dbReference type="ARBA" id="ARBA00023239"/>
    </source>
</evidence>
<dbReference type="EC" id="4.2.1.10" evidence="5 7"/>
<dbReference type="CDD" id="cd00466">
    <property type="entry name" value="DHQase_II"/>
    <property type="match status" value="1"/>
</dbReference>
<evidence type="ECO:0000256" key="2">
    <source>
        <dbReference type="ARBA" id="ARBA00004902"/>
    </source>
</evidence>
<dbReference type="GO" id="GO:0009423">
    <property type="term" value="P:chorismate biosynthetic process"/>
    <property type="evidence" value="ECO:0007669"/>
    <property type="project" value="UniProtKB-UniRule"/>
</dbReference>
<comment type="caution">
    <text evidence="11">The sequence shown here is derived from an EMBL/GenBank/DDBJ whole genome shotgun (WGS) entry which is preliminary data.</text>
</comment>